<comment type="caution">
    <text evidence="7">The sequence shown here is derived from an EMBL/GenBank/DDBJ whole genome shotgun (WGS) entry which is preliminary data.</text>
</comment>
<dbReference type="RefSeq" id="WP_108234494.1">
    <property type="nucleotide sequence ID" value="NZ_QASO01000112.1"/>
</dbReference>
<dbReference type="InterPro" id="IPR001492">
    <property type="entry name" value="Flagellin"/>
</dbReference>
<dbReference type="Pfam" id="PF00669">
    <property type="entry name" value="Flagellin_N"/>
    <property type="match status" value="1"/>
</dbReference>
<evidence type="ECO:0000313" key="7">
    <source>
        <dbReference type="EMBL" id="PTU77645.1"/>
    </source>
</evidence>
<dbReference type="InterPro" id="IPR001029">
    <property type="entry name" value="Flagellin_N"/>
</dbReference>
<keyword evidence="2 4" id="KW-0964">Secreted</keyword>
<gene>
    <name evidence="7" type="ORF">DBO86_18675</name>
</gene>
<dbReference type="GO" id="GO:0005198">
    <property type="term" value="F:structural molecule activity"/>
    <property type="evidence" value="ECO:0007669"/>
    <property type="project" value="UniProtKB-UniRule"/>
</dbReference>
<dbReference type="Pfam" id="PF00700">
    <property type="entry name" value="Flagellin_C"/>
    <property type="match status" value="1"/>
</dbReference>
<reference evidence="7 8" key="1">
    <citation type="submission" date="2018-04" db="EMBL/GenBank/DDBJ databases">
        <title>Pseudomonas sp. nov., isolated from mangrove soil.</title>
        <authorList>
            <person name="Chen C."/>
        </authorList>
    </citation>
    <scope>NUCLEOTIDE SEQUENCE [LARGE SCALE GENOMIC DNA]</scope>
    <source>
        <strain evidence="7 8">JCM 14246</strain>
    </source>
</reference>
<dbReference type="SUPFAM" id="SSF64518">
    <property type="entry name" value="Phase 1 flagellin"/>
    <property type="match status" value="2"/>
</dbReference>
<dbReference type="Gene3D" id="2.170.280.10">
    <property type="entry name" value="f41 fragment of flagellin, middle domain"/>
    <property type="match status" value="1"/>
</dbReference>
<dbReference type="GO" id="GO:0009288">
    <property type="term" value="C:bacterial-type flagellum"/>
    <property type="evidence" value="ECO:0007669"/>
    <property type="project" value="UniProtKB-SubCell"/>
</dbReference>
<dbReference type="PANTHER" id="PTHR42792:SF2">
    <property type="entry name" value="FLAGELLIN"/>
    <property type="match status" value="1"/>
</dbReference>
<dbReference type="EMBL" id="QASO01000112">
    <property type="protein sequence ID" value="PTU77645.1"/>
    <property type="molecule type" value="Genomic_DNA"/>
</dbReference>
<dbReference type="Gene3D" id="6.10.10.10">
    <property type="entry name" value="Flagellar export chaperone, C-terminal domain"/>
    <property type="match status" value="1"/>
</dbReference>
<evidence type="ECO:0000259" key="6">
    <source>
        <dbReference type="Pfam" id="PF00700"/>
    </source>
</evidence>
<dbReference type="Gene3D" id="2.30.220.10">
    <property type="entry name" value="f41 fragment of flagellin, C-terminal domain"/>
    <property type="match status" value="1"/>
</dbReference>
<dbReference type="Gene3D" id="3.30.70.2120">
    <property type="match status" value="1"/>
</dbReference>
<dbReference type="GO" id="GO:0005576">
    <property type="term" value="C:extracellular region"/>
    <property type="evidence" value="ECO:0007669"/>
    <property type="project" value="UniProtKB-SubCell"/>
</dbReference>
<dbReference type="Gene3D" id="6.10.280.190">
    <property type="match status" value="1"/>
</dbReference>
<keyword evidence="3 4" id="KW-0975">Bacterial flagellum</keyword>
<sequence length="877" mass="88306">MALTVNSNITSLNVQKNLNAASAKQSESMQRLSSGLKINSAKDDAAGLQIANRLTNQVSGLNVAVKNANDGISIAQTAEGAMQESTNLLQRMRELALQSANGSNSDEDRASLQQEFTALSGELTRIASTTSFGGRNVLDGSFSSTSFQIGANANQTVSFSLSSVAAKDLKGSYSNASSVGTAQLGMSASVTGTSIGAANTSSTEPVTLEGGAYGTVVASSVINLNGVNITMTGGAIANTIDDINKQTDYTGVTASQDNGKLVLTSNNSIEISGAKTLGFTADTDSYAVAASGRTEVTGKNFNESGVAGKTLVLNSSGYNNTAAITFQAGDDLEAVVQRINDKTADTGVTASIDDGELKLDAKGAITIGDASTGTLALGLGANTTAITFQPSTVGQAKVTGSAVDTTAAGWPVASNTSFKINDVEISVLTSDTMASIAQRIQDAGIDVNAATSGAAAATVLTLDSTQDITIDGDTTLLTSLGLNNAKGTTEVATAKDAEAVYAYTAPTDGNDQLVINGKTIDLSLGEGIDSVIDKINAAGAGVTAEKVSTNGGTTDLGIKLTSSDSFTIGEGDNGGFAALGLDTVADGTPLTSANNGGLVRVVGAPVSDADGKLSSSASINLNGETIDLRSGSDAEAIANTLNQSTDSTGVTASVTNGRLQLTSADGKAIELSDNSAGSLSRLGLTAGTTDATLTEGTSVSFNGTEVRFSAGATLESIVTSINTASTGVTASVNDEGTLTLSSDKDFTVADGASGTGLESLGLTAGSNTAVTQDATVSNLDISSVEGSQIAVQVLDGAMQQIDSERAKLGAVQNRFDSTVSNLQNIAENASSARSRVRDVDFASETAELAKQQTLQQASTAILAQANQLPSSVLSLLQ</sequence>
<dbReference type="PRINTS" id="PR00207">
    <property type="entry name" value="FLAGELLIN"/>
</dbReference>
<dbReference type="Proteomes" id="UP000244052">
    <property type="component" value="Unassembled WGS sequence"/>
</dbReference>
<organism evidence="7 8">
    <name type="scientific">Ectopseudomonas oleovorans</name>
    <name type="common">Pseudomonas oleovorans</name>
    <dbReference type="NCBI Taxonomy" id="301"/>
    <lineage>
        <taxon>Bacteria</taxon>
        <taxon>Pseudomonadati</taxon>
        <taxon>Pseudomonadota</taxon>
        <taxon>Gammaproteobacteria</taxon>
        <taxon>Pseudomonadales</taxon>
        <taxon>Pseudomonadaceae</taxon>
        <taxon>Ectopseudomonas</taxon>
    </lineage>
</organism>
<evidence type="ECO:0000259" key="5">
    <source>
        <dbReference type="Pfam" id="PF00669"/>
    </source>
</evidence>
<evidence type="ECO:0000256" key="4">
    <source>
        <dbReference type="RuleBase" id="RU362073"/>
    </source>
</evidence>
<evidence type="ECO:0000313" key="8">
    <source>
        <dbReference type="Proteomes" id="UP000244052"/>
    </source>
</evidence>
<keyword evidence="8" id="KW-1185">Reference proteome</keyword>
<dbReference type="InterPro" id="IPR010810">
    <property type="entry name" value="Flagellin_hook_IN_motif"/>
</dbReference>
<dbReference type="InterPro" id="IPR042187">
    <property type="entry name" value="Flagellin_C_sub2"/>
</dbReference>
<dbReference type="InterPro" id="IPR046358">
    <property type="entry name" value="Flagellin_C"/>
</dbReference>
<feature type="domain" description="Flagellin N-terminal" evidence="5">
    <location>
        <begin position="5"/>
        <end position="142"/>
    </location>
</feature>
<dbReference type="Gene3D" id="1.20.1330.10">
    <property type="entry name" value="f41 fragment of flagellin, N-terminal domain"/>
    <property type="match status" value="2"/>
</dbReference>
<evidence type="ECO:0000256" key="1">
    <source>
        <dbReference type="ARBA" id="ARBA00005709"/>
    </source>
</evidence>
<dbReference type="PANTHER" id="PTHR42792">
    <property type="entry name" value="FLAGELLIN"/>
    <property type="match status" value="1"/>
</dbReference>
<comment type="subcellular location">
    <subcellularLocation>
        <location evidence="4">Secreted</location>
    </subcellularLocation>
    <subcellularLocation>
        <location evidence="4">Bacterial flagellum</location>
    </subcellularLocation>
</comment>
<evidence type="ECO:0000256" key="3">
    <source>
        <dbReference type="ARBA" id="ARBA00023143"/>
    </source>
</evidence>
<comment type="function">
    <text evidence="4">Flagellin is the subunit protein which polymerizes to form the filaments of bacterial flagella.</text>
</comment>
<name>A0A2T5PIT0_ECTOL</name>
<dbReference type="Pfam" id="PF07196">
    <property type="entry name" value="Flagellin_IN"/>
    <property type="match status" value="3"/>
</dbReference>
<dbReference type="AlphaFoldDB" id="A0A2T5PIT0"/>
<accession>A0A2T5PIT0</accession>
<comment type="similarity">
    <text evidence="1 4">Belongs to the bacterial flagellin family.</text>
</comment>
<evidence type="ECO:0000256" key="2">
    <source>
        <dbReference type="ARBA" id="ARBA00022525"/>
    </source>
</evidence>
<feature type="domain" description="Flagellin C-terminal" evidence="6">
    <location>
        <begin position="792"/>
        <end position="876"/>
    </location>
</feature>
<proteinExistence type="inferred from homology"/>
<protein>
    <recommendedName>
        <fullName evidence="4">Flagellin</fullName>
    </recommendedName>
</protein>